<dbReference type="SUPFAM" id="SSF56235">
    <property type="entry name" value="N-terminal nucleophile aminohydrolases (Ntn hydrolases)"/>
    <property type="match status" value="1"/>
</dbReference>
<dbReference type="GO" id="GO:0006487">
    <property type="term" value="P:protein N-linked glycosylation"/>
    <property type="evidence" value="ECO:0007669"/>
    <property type="project" value="TreeGrafter"/>
</dbReference>
<protein>
    <recommendedName>
        <fullName evidence="2">glutamine--fructose-6-phosphate transaminase (isomerizing)</fullName>
        <ecNumber evidence="2">2.6.1.16</ecNumber>
    </recommendedName>
</protein>
<dbReference type="PANTHER" id="PTHR10937:SF0">
    <property type="entry name" value="GLUTAMINE--FRUCTOSE-6-PHOSPHATE TRANSAMINASE (ISOMERIZING)"/>
    <property type="match status" value="1"/>
</dbReference>
<dbReference type="AlphaFoldDB" id="A0A485L0N7"/>
<dbReference type="Proteomes" id="UP000332933">
    <property type="component" value="Unassembled WGS sequence"/>
</dbReference>
<evidence type="ECO:0000259" key="6">
    <source>
        <dbReference type="PROSITE" id="PS51278"/>
    </source>
</evidence>
<keyword evidence="4" id="KW-0808">Transferase</keyword>
<dbReference type="OrthoDB" id="15235at2759"/>
<reference evidence="8" key="2">
    <citation type="submission" date="2019-06" db="EMBL/GenBank/DDBJ databases">
        <title>Genomics analysis of Aphanomyces spp. identifies a new class of oomycete effector associated with host adaptation.</title>
        <authorList>
            <person name="Gaulin E."/>
        </authorList>
    </citation>
    <scope>NUCLEOTIDE SEQUENCE</scope>
    <source>
        <strain evidence="8">CBS 578.67</strain>
    </source>
</reference>
<dbReference type="EMBL" id="VJMH01005538">
    <property type="protein sequence ID" value="KAF0694798.1"/>
    <property type="molecule type" value="Genomic_DNA"/>
</dbReference>
<dbReference type="EMBL" id="CAADRA010005559">
    <property type="protein sequence ID" value="VFT91146.1"/>
    <property type="molecule type" value="Genomic_DNA"/>
</dbReference>
<dbReference type="EC" id="2.6.1.16" evidence="2"/>
<evidence type="ECO:0000256" key="3">
    <source>
        <dbReference type="ARBA" id="ARBA00022576"/>
    </source>
</evidence>
<name>A0A485L0N7_9STRA</name>
<dbReference type="InterPro" id="IPR001347">
    <property type="entry name" value="SIS_dom"/>
</dbReference>
<evidence type="ECO:0000313" key="10">
    <source>
        <dbReference type="Proteomes" id="UP000332933"/>
    </source>
</evidence>
<evidence type="ECO:0000313" key="8">
    <source>
        <dbReference type="EMBL" id="KAF0694798.1"/>
    </source>
</evidence>
<dbReference type="GO" id="GO:0006047">
    <property type="term" value="P:UDP-N-acetylglucosamine metabolic process"/>
    <property type="evidence" value="ECO:0007669"/>
    <property type="project" value="TreeGrafter"/>
</dbReference>
<dbReference type="PROSITE" id="PS51278">
    <property type="entry name" value="GATASE_TYPE_2"/>
    <property type="match status" value="1"/>
</dbReference>
<dbReference type="SUPFAM" id="SSF53697">
    <property type="entry name" value="SIS domain"/>
    <property type="match status" value="1"/>
</dbReference>
<reference evidence="9 10" key="1">
    <citation type="submission" date="2019-03" db="EMBL/GenBank/DDBJ databases">
        <authorList>
            <person name="Gaulin E."/>
            <person name="Dumas B."/>
        </authorList>
    </citation>
    <scope>NUCLEOTIDE SEQUENCE [LARGE SCALE GENOMIC DNA]</scope>
    <source>
        <strain evidence="9">CBS 568.67</strain>
    </source>
</reference>
<sequence length="699" mass="74697">MHALAVRHLLRLGNTVAKRVRIPHGDSSTESNQTRAMAICLGGCCVAALTLPWPPAANDILVGAVGPTNTTDFLLGAVQDHAKTHRLAEAGLATLTHVADIRETKSGNIRSDDESRDWLPETFDCVVVVRNNADVSRRHVNHRIGIASAHEHAGRSFATTSAVQPVQDTKRRFALVHQGTLTNADALGRDLGLASSEPYVCYWMAGNDPKSIVSTNAELITALLAAAVDHGRTIQEAMREVVPRLDGSYALLVLDTAHPDQLFVAQHGMPLAVGASAGATYVASSPHVFAHETRRYLWLPDKAIVVLNATASSSSQLEWAKALEWTDDTKPELLPVETPAPYAHWTLLDMSTEAETVTQAIGNRLVGDRVVLGGLDHHATQMLSIDHLTIAAGHGSRHAAAYGMQLLEDLACFETVRVVPSHEVRNKSLPPRDGGCCVVSIDGEAKAPVKVAQRAGVPVFSLVNAVGSHVAQMTQLGVYLNAGSEHAAVSTKMFASQVAVFGLLACWYAQHRPRNGATVLDKTHAARLALLQSLQRVAPCLRASLTETRAAMKYLAPRLFAAKHCYILGHSYGDAVAKEAGQVLTRLGQLHAEGLSVGQFKHGTLSLLEGTQTPVILIVLGDSNPGDMLHAVEQVRASGAFTVVITDDEALVQDMADVVIPIPRNGALTALNAMVPLQMLAYELALLKGLDPDTLTTIA</sequence>
<comment type="catalytic activity">
    <reaction evidence="1">
        <text>D-fructose 6-phosphate + L-glutamine = D-glucosamine 6-phosphate + L-glutamate</text>
        <dbReference type="Rhea" id="RHEA:13237"/>
        <dbReference type="ChEBI" id="CHEBI:29985"/>
        <dbReference type="ChEBI" id="CHEBI:58359"/>
        <dbReference type="ChEBI" id="CHEBI:58725"/>
        <dbReference type="ChEBI" id="CHEBI:61527"/>
        <dbReference type="EC" id="2.6.1.16"/>
    </reaction>
</comment>
<dbReference type="InterPro" id="IPR046348">
    <property type="entry name" value="SIS_dom_sf"/>
</dbReference>
<evidence type="ECO:0000256" key="5">
    <source>
        <dbReference type="ARBA" id="ARBA00022962"/>
    </source>
</evidence>
<dbReference type="InterPro" id="IPR017932">
    <property type="entry name" value="GATase_2_dom"/>
</dbReference>
<dbReference type="PANTHER" id="PTHR10937">
    <property type="entry name" value="GLUCOSAMINE--FRUCTOSE-6-PHOSPHATE AMINOTRANSFERASE, ISOMERIZING"/>
    <property type="match status" value="1"/>
</dbReference>
<organism evidence="9 10">
    <name type="scientific">Aphanomyces stellatus</name>
    <dbReference type="NCBI Taxonomy" id="120398"/>
    <lineage>
        <taxon>Eukaryota</taxon>
        <taxon>Sar</taxon>
        <taxon>Stramenopiles</taxon>
        <taxon>Oomycota</taxon>
        <taxon>Saprolegniomycetes</taxon>
        <taxon>Saprolegniales</taxon>
        <taxon>Verrucalvaceae</taxon>
        <taxon>Aphanomyces</taxon>
    </lineage>
</organism>
<dbReference type="PROSITE" id="PS51464">
    <property type="entry name" value="SIS"/>
    <property type="match status" value="1"/>
</dbReference>
<keyword evidence="10" id="KW-1185">Reference proteome</keyword>
<dbReference type="InterPro" id="IPR035490">
    <property type="entry name" value="GlmS/FrlB_SIS"/>
</dbReference>
<evidence type="ECO:0000259" key="7">
    <source>
        <dbReference type="PROSITE" id="PS51464"/>
    </source>
</evidence>
<feature type="domain" description="SIS" evidence="7">
    <location>
        <begin position="555"/>
        <end position="695"/>
    </location>
</feature>
<dbReference type="GO" id="GO:0004360">
    <property type="term" value="F:glutamine-fructose-6-phosphate transaminase (isomerizing) activity"/>
    <property type="evidence" value="ECO:0007669"/>
    <property type="project" value="UniProtKB-EC"/>
</dbReference>
<gene>
    <name evidence="9" type="primary">Aste57867_14322</name>
    <name evidence="8" type="ORF">As57867_014268</name>
    <name evidence="9" type="ORF">ASTE57867_14322</name>
</gene>
<evidence type="ECO:0000256" key="1">
    <source>
        <dbReference type="ARBA" id="ARBA00001031"/>
    </source>
</evidence>
<keyword evidence="5" id="KW-0315">Glutamine amidotransferase</keyword>
<dbReference type="InterPro" id="IPR029055">
    <property type="entry name" value="Ntn_hydrolases_N"/>
</dbReference>
<dbReference type="GO" id="GO:0006002">
    <property type="term" value="P:fructose 6-phosphate metabolic process"/>
    <property type="evidence" value="ECO:0007669"/>
    <property type="project" value="TreeGrafter"/>
</dbReference>
<dbReference type="Pfam" id="PF01380">
    <property type="entry name" value="SIS"/>
    <property type="match status" value="1"/>
</dbReference>
<accession>A0A485L0N7</accession>
<keyword evidence="3" id="KW-0032">Aminotransferase</keyword>
<dbReference type="CDD" id="cd05009">
    <property type="entry name" value="SIS_GlmS_GlmD_2"/>
    <property type="match status" value="1"/>
</dbReference>
<evidence type="ECO:0000256" key="2">
    <source>
        <dbReference type="ARBA" id="ARBA00012916"/>
    </source>
</evidence>
<dbReference type="Gene3D" id="3.60.20.10">
    <property type="entry name" value="Glutamine Phosphoribosylpyrophosphate, subunit 1, domain 1"/>
    <property type="match status" value="1"/>
</dbReference>
<feature type="domain" description="Glutamine amidotransferase type-2" evidence="6">
    <location>
        <begin position="1"/>
        <end position="310"/>
    </location>
</feature>
<proteinExistence type="predicted"/>
<evidence type="ECO:0000256" key="4">
    <source>
        <dbReference type="ARBA" id="ARBA00022679"/>
    </source>
</evidence>
<dbReference type="Gene3D" id="3.40.50.10490">
    <property type="entry name" value="Glucose-6-phosphate isomerase like protein, domain 1"/>
    <property type="match status" value="2"/>
</dbReference>
<dbReference type="GO" id="GO:0097367">
    <property type="term" value="F:carbohydrate derivative binding"/>
    <property type="evidence" value="ECO:0007669"/>
    <property type="project" value="InterPro"/>
</dbReference>
<evidence type="ECO:0000313" key="9">
    <source>
        <dbReference type="EMBL" id="VFT91146.1"/>
    </source>
</evidence>